<evidence type="ECO:0000313" key="3">
    <source>
        <dbReference type="EnsemblMetazoa" id="HelroP167995"/>
    </source>
</evidence>
<accession>T1F019</accession>
<dbReference type="HOGENOM" id="CLU_740278_0_0_1"/>
<evidence type="ECO:0000313" key="4">
    <source>
        <dbReference type="Proteomes" id="UP000015101"/>
    </source>
</evidence>
<protein>
    <submittedName>
        <fullName evidence="2 3">Uncharacterized protein</fullName>
    </submittedName>
</protein>
<feature type="compositionally biased region" description="Acidic residues" evidence="1">
    <location>
        <begin position="201"/>
        <end position="211"/>
    </location>
</feature>
<organism evidence="3 4">
    <name type="scientific">Helobdella robusta</name>
    <name type="common">Californian leech</name>
    <dbReference type="NCBI Taxonomy" id="6412"/>
    <lineage>
        <taxon>Eukaryota</taxon>
        <taxon>Metazoa</taxon>
        <taxon>Spiralia</taxon>
        <taxon>Lophotrochozoa</taxon>
        <taxon>Annelida</taxon>
        <taxon>Clitellata</taxon>
        <taxon>Hirudinea</taxon>
        <taxon>Rhynchobdellida</taxon>
        <taxon>Glossiphoniidae</taxon>
        <taxon>Helobdella</taxon>
    </lineage>
</organism>
<sequence length="374" mass="42790">MAGFATYNEKRFWEITNKKDSTNIYIIDGDGGNISPTSEDLLRSIEHSRPQLSTYKKEIRAANGWINLNNRTNTIHNTISDKCAHTRQHRVNFSDVITPTAKHAPSNTRNKVESSSLASSKRSSVRFKTSAHKRGDRIRKNNNETISNDTNVIKNKNLRHTSTHTASQAGPHQTRHDSNANGIFNLTNDLNSNKITNVDRDEMDESDDSDISEPPRDSYKNVDAKLKNKKWKNNNVRKIGNDKLRRQLSEAGDEDETTQQQQQQQQQQHRADRSAALHQDFNDNNNYGDDNDDYNNDFVDDNNNFVDDDNDNNDEDSNDDNCEYNGNGLAPSRGKWRTEKKVSGKLRKKFHEWAVTSVQANCKLLMLFLHLTDL</sequence>
<dbReference type="EMBL" id="AMQM01002883">
    <property type="status" value="NOT_ANNOTATED_CDS"/>
    <property type="molecule type" value="Genomic_DNA"/>
</dbReference>
<feature type="region of interest" description="Disordered" evidence="1">
    <location>
        <begin position="98"/>
        <end position="226"/>
    </location>
</feature>
<dbReference type="AlphaFoldDB" id="T1F019"/>
<gene>
    <name evidence="3" type="primary">20202169</name>
    <name evidence="2" type="ORF">HELRODRAFT_167995</name>
</gene>
<proteinExistence type="predicted"/>
<dbReference type="GeneID" id="20202169"/>
<feature type="compositionally biased region" description="Polar residues" evidence="1">
    <location>
        <begin position="179"/>
        <end position="196"/>
    </location>
</feature>
<dbReference type="InParanoid" id="T1F019"/>
<feature type="compositionally biased region" description="Basic residues" evidence="1">
    <location>
        <begin position="123"/>
        <end position="137"/>
    </location>
</feature>
<name>T1F019_HELRO</name>
<dbReference type="RefSeq" id="XP_009011950.1">
    <property type="nucleotide sequence ID" value="XM_009013702.1"/>
</dbReference>
<reference evidence="4" key="1">
    <citation type="submission" date="2012-12" db="EMBL/GenBank/DDBJ databases">
        <authorList>
            <person name="Hellsten U."/>
            <person name="Grimwood J."/>
            <person name="Chapman J.A."/>
            <person name="Shapiro H."/>
            <person name="Aerts A."/>
            <person name="Otillar R.P."/>
            <person name="Terry A.Y."/>
            <person name="Boore J.L."/>
            <person name="Simakov O."/>
            <person name="Marletaz F."/>
            <person name="Cho S.-J."/>
            <person name="Edsinger-Gonzales E."/>
            <person name="Havlak P."/>
            <person name="Kuo D.-H."/>
            <person name="Larsson T."/>
            <person name="Lv J."/>
            <person name="Arendt D."/>
            <person name="Savage R."/>
            <person name="Osoegawa K."/>
            <person name="de Jong P."/>
            <person name="Lindberg D.R."/>
            <person name="Seaver E.C."/>
            <person name="Weisblat D.A."/>
            <person name="Putnam N.H."/>
            <person name="Grigoriev I.V."/>
            <person name="Rokhsar D.S."/>
        </authorList>
    </citation>
    <scope>NUCLEOTIDE SEQUENCE</scope>
</reference>
<feature type="compositionally biased region" description="Basic and acidic residues" evidence="1">
    <location>
        <begin position="213"/>
        <end position="226"/>
    </location>
</feature>
<feature type="region of interest" description="Disordered" evidence="1">
    <location>
        <begin position="248"/>
        <end position="337"/>
    </location>
</feature>
<feature type="compositionally biased region" description="Polar residues" evidence="1">
    <location>
        <begin position="143"/>
        <end position="154"/>
    </location>
</feature>
<dbReference type="CTD" id="20202169"/>
<dbReference type="EnsemblMetazoa" id="HelroT167995">
    <property type="protein sequence ID" value="HelroP167995"/>
    <property type="gene ID" value="HelroG167995"/>
</dbReference>
<evidence type="ECO:0000313" key="2">
    <source>
        <dbReference type="EMBL" id="ESO10136.1"/>
    </source>
</evidence>
<keyword evidence="4" id="KW-1185">Reference proteome</keyword>
<dbReference type="EMBL" id="KB095905">
    <property type="protein sequence ID" value="ESO10136.1"/>
    <property type="molecule type" value="Genomic_DNA"/>
</dbReference>
<feature type="compositionally biased region" description="Acidic residues" evidence="1">
    <location>
        <begin position="289"/>
        <end position="322"/>
    </location>
</feature>
<reference evidence="2 4" key="2">
    <citation type="journal article" date="2013" name="Nature">
        <title>Insights into bilaterian evolution from three spiralian genomes.</title>
        <authorList>
            <person name="Simakov O."/>
            <person name="Marletaz F."/>
            <person name="Cho S.J."/>
            <person name="Edsinger-Gonzales E."/>
            <person name="Havlak P."/>
            <person name="Hellsten U."/>
            <person name="Kuo D.H."/>
            <person name="Larsson T."/>
            <person name="Lv J."/>
            <person name="Arendt D."/>
            <person name="Savage R."/>
            <person name="Osoegawa K."/>
            <person name="de Jong P."/>
            <person name="Grimwood J."/>
            <person name="Chapman J.A."/>
            <person name="Shapiro H."/>
            <person name="Aerts A."/>
            <person name="Otillar R.P."/>
            <person name="Terry A.Y."/>
            <person name="Boore J.L."/>
            <person name="Grigoriev I.V."/>
            <person name="Lindberg D.R."/>
            <person name="Seaver E.C."/>
            <person name="Weisblat D.A."/>
            <person name="Putnam N.H."/>
            <person name="Rokhsar D.S."/>
        </authorList>
    </citation>
    <scope>NUCLEOTIDE SEQUENCE</scope>
</reference>
<reference evidence="3" key="3">
    <citation type="submission" date="2015-06" db="UniProtKB">
        <authorList>
            <consortium name="EnsemblMetazoa"/>
        </authorList>
    </citation>
    <scope>IDENTIFICATION</scope>
</reference>
<dbReference type="Proteomes" id="UP000015101">
    <property type="component" value="Unassembled WGS sequence"/>
</dbReference>
<dbReference type="KEGG" id="hro:HELRODRAFT_167995"/>
<feature type="compositionally biased region" description="Low complexity" evidence="1">
    <location>
        <begin position="259"/>
        <end position="268"/>
    </location>
</feature>
<evidence type="ECO:0000256" key="1">
    <source>
        <dbReference type="SAM" id="MobiDB-lite"/>
    </source>
</evidence>